<keyword evidence="6" id="KW-0999">Mitochondrion inner membrane</keyword>
<proteinExistence type="inferred from homology"/>
<keyword evidence="3 11" id="KW-0813">Transport</keyword>
<evidence type="ECO:0000313" key="13">
    <source>
        <dbReference type="Proteomes" id="UP001190700"/>
    </source>
</evidence>
<evidence type="ECO:0000256" key="9">
    <source>
        <dbReference type="ARBA" id="ARBA00023136"/>
    </source>
</evidence>
<dbReference type="PANTHER" id="PTHR46356">
    <property type="entry name" value="MITOCHONDRIAL 2-OXODICARBOXYLATE CARRIER"/>
    <property type="match status" value="1"/>
</dbReference>
<dbReference type="InterPro" id="IPR023395">
    <property type="entry name" value="MCP_dom_sf"/>
</dbReference>
<evidence type="ECO:0008006" key="14">
    <source>
        <dbReference type="Google" id="ProtNLM"/>
    </source>
</evidence>
<evidence type="ECO:0000256" key="10">
    <source>
        <dbReference type="PROSITE-ProRule" id="PRU00282"/>
    </source>
</evidence>
<keyword evidence="8" id="KW-0496">Mitochondrion</keyword>
<evidence type="ECO:0000256" key="3">
    <source>
        <dbReference type="ARBA" id="ARBA00022448"/>
    </source>
</evidence>
<gene>
    <name evidence="12" type="ORF">CYMTET_28738</name>
</gene>
<keyword evidence="7" id="KW-1133">Transmembrane helix</keyword>
<evidence type="ECO:0000256" key="11">
    <source>
        <dbReference type="RuleBase" id="RU000488"/>
    </source>
</evidence>
<dbReference type="EMBL" id="LGRX02016228">
    <property type="protein sequence ID" value="KAK3262405.1"/>
    <property type="molecule type" value="Genomic_DNA"/>
</dbReference>
<organism evidence="12 13">
    <name type="scientific">Cymbomonas tetramitiformis</name>
    <dbReference type="NCBI Taxonomy" id="36881"/>
    <lineage>
        <taxon>Eukaryota</taxon>
        <taxon>Viridiplantae</taxon>
        <taxon>Chlorophyta</taxon>
        <taxon>Pyramimonadophyceae</taxon>
        <taxon>Pyramimonadales</taxon>
        <taxon>Pyramimonadaceae</taxon>
        <taxon>Cymbomonas</taxon>
    </lineage>
</organism>
<reference evidence="12 13" key="1">
    <citation type="journal article" date="2015" name="Genome Biol. Evol.">
        <title>Comparative Genomics of a Bacterivorous Green Alga Reveals Evolutionary Causalities and Consequences of Phago-Mixotrophic Mode of Nutrition.</title>
        <authorList>
            <person name="Burns J.A."/>
            <person name="Paasch A."/>
            <person name="Narechania A."/>
            <person name="Kim E."/>
        </authorList>
    </citation>
    <scope>NUCLEOTIDE SEQUENCE [LARGE SCALE GENOMIC DNA]</scope>
    <source>
        <strain evidence="12 13">PLY_AMNH</strain>
    </source>
</reference>
<evidence type="ECO:0000256" key="6">
    <source>
        <dbReference type="ARBA" id="ARBA00022792"/>
    </source>
</evidence>
<keyword evidence="5" id="KW-0677">Repeat</keyword>
<dbReference type="Proteomes" id="UP001190700">
    <property type="component" value="Unassembled WGS sequence"/>
</dbReference>
<dbReference type="PANTHER" id="PTHR46356:SF1">
    <property type="entry name" value="MITOCHONDRIAL 2-OXODICARBOXYLATE CARRIER"/>
    <property type="match status" value="1"/>
</dbReference>
<evidence type="ECO:0000256" key="2">
    <source>
        <dbReference type="ARBA" id="ARBA00006375"/>
    </source>
</evidence>
<evidence type="ECO:0000256" key="4">
    <source>
        <dbReference type="ARBA" id="ARBA00022692"/>
    </source>
</evidence>
<comment type="similarity">
    <text evidence="2 11">Belongs to the mitochondrial carrier (TC 2.A.29) family.</text>
</comment>
<dbReference type="InterPro" id="IPR002067">
    <property type="entry name" value="MCP"/>
</dbReference>
<keyword evidence="13" id="KW-1185">Reference proteome</keyword>
<dbReference type="AlphaFoldDB" id="A0AAE0FMH8"/>
<evidence type="ECO:0000256" key="5">
    <source>
        <dbReference type="ARBA" id="ARBA00022737"/>
    </source>
</evidence>
<dbReference type="PRINTS" id="PR00926">
    <property type="entry name" value="MITOCARRIER"/>
</dbReference>
<dbReference type="InterPro" id="IPR018108">
    <property type="entry name" value="MCP_transmembrane"/>
</dbReference>
<dbReference type="Gene3D" id="1.50.40.10">
    <property type="entry name" value="Mitochondrial carrier domain"/>
    <property type="match status" value="1"/>
</dbReference>
<dbReference type="Pfam" id="PF00153">
    <property type="entry name" value="Mito_carr"/>
    <property type="match status" value="3"/>
</dbReference>
<dbReference type="SUPFAM" id="SSF103506">
    <property type="entry name" value="Mitochondrial carrier"/>
    <property type="match status" value="1"/>
</dbReference>
<evidence type="ECO:0000313" key="12">
    <source>
        <dbReference type="EMBL" id="KAK3262405.1"/>
    </source>
</evidence>
<dbReference type="InterPro" id="IPR051752">
    <property type="entry name" value="Mito_2-oxodicarb_carrier"/>
</dbReference>
<dbReference type="GO" id="GO:0005743">
    <property type="term" value="C:mitochondrial inner membrane"/>
    <property type="evidence" value="ECO:0007669"/>
    <property type="project" value="UniProtKB-SubCell"/>
</dbReference>
<dbReference type="PROSITE" id="PS50920">
    <property type="entry name" value="SOLCAR"/>
    <property type="match status" value="2"/>
</dbReference>
<evidence type="ECO:0000256" key="1">
    <source>
        <dbReference type="ARBA" id="ARBA00004448"/>
    </source>
</evidence>
<evidence type="ECO:0000256" key="7">
    <source>
        <dbReference type="ARBA" id="ARBA00022989"/>
    </source>
</evidence>
<comment type="caution">
    <text evidence="12">The sequence shown here is derived from an EMBL/GenBank/DDBJ whole genome shotgun (WGS) entry which is preliminary data.</text>
</comment>
<accession>A0AAE0FMH8</accession>
<name>A0AAE0FMH8_9CHLO</name>
<keyword evidence="4 10" id="KW-0812">Transmembrane</keyword>
<protein>
    <recommendedName>
        <fullName evidence="14">Mitochondrial carrier protein</fullName>
    </recommendedName>
</protein>
<comment type="subcellular location">
    <subcellularLocation>
        <location evidence="1">Mitochondrion inner membrane</location>
        <topology evidence="1">Multi-pass membrane protein</topology>
    </subcellularLocation>
</comment>
<sequence>MPNPGIEIMAGMFSGIADACATHPIDQIKTQFHVNKGANPSIFKPLAEQYKLGGFSRLYSGRGLLPACLRPQSLCMYTGNEWSKRFIAGDGELTYWTAPVAGFLTGYIEAATVTPFEVVKVRMQSLDHVSRYSNSMNCAANIVRSEGILALYNGFGPSCARNCTFNGAYFGFIFWFKDQLPTPKGFGEEVAKTLFTGMAGGVFATCIKQPFDVVKSRFQNQLPDANGNKEYRYTLQALVSIYRKEGIAALYKGFTPTVLRMTIGQSVALTAFETSTSLMERISEGKT</sequence>
<evidence type="ECO:0000256" key="8">
    <source>
        <dbReference type="ARBA" id="ARBA00023128"/>
    </source>
</evidence>
<dbReference type="GO" id="GO:0055085">
    <property type="term" value="P:transmembrane transport"/>
    <property type="evidence" value="ECO:0007669"/>
    <property type="project" value="InterPro"/>
</dbReference>
<feature type="repeat" description="Solcar" evidence="10">
    <location>
        <begin position="188"/>
        <end position="278"/>
    </location>
</feature>
<keyword evidence="9 10" id="KW-0472">Membrane</keyword>
<feature type="repeat" description="Solcar" evidence="10">
    <location>
        <begin position="93"/>
        <end position="179"/>
    </location>
</feature>